<dbReference type="RefSeq" id="WP_041897519.1">
    <property type="nucleotide sequence ID" value="NZ_CP010086.2"/>
</dbReference>
<dbReference type="GO" id="GO:0052621">
    <property type="term" value="F:diguanylate cyclase activity"/>
    <property type="evidence" value="ECO:0007669"/>
    <property type="project" value="TreeGrafter"/>
</dbReference>
<dbReference type="InterPro" id="IPR000160">
    <property type="entry name" value="GGDEF_dom"/>
</dbReference>
<protein>
    <submittedName>
        <fullName evidence="2 3">Diguanylate cyclase</fullName>
    </submittedName>
</protein>
<reference evidence="2" key="2">
    <citation type="submission" date="2016-02" db="EMBL/GenBank/DDBJ databases">
        <title>Genome sequence of Clostridium beijerinckii strain 59B.</title>
        <authorList>
            <person name="Little G.T."/>
            <person name="Minton N.P."/>
        </authorList>
    </citation>
    <scope>NUCLEOTIDE SEQUENCE</scope>
    <source>
        <strain evidence="2">NCIMB 14988</strain>
    </source>
</reference>
<dbReference type="InterPro" id="IPR029787">
    <property type="entry name" value="Nucleotide_cyclase"/>
</dbReference>
<gene>
    <name evidence="3" type="ORF">DFH45_004154</name>
    <name evidence="2" type="ORF">LF65_03465</name>
</gene>
<dbReference type="GO" id="GO:1902201">
    <property type="term" value="P:negative regulation of bacterial-type flagellum-dependent cell motility"/>
    <property type="evidence" value="ECO:0007669"/>
    <property type="project" value="TreeGrafter"/>
</dbReference>
<reference evidence="4" key="1">
    <citation type="submission" date="2014-12" db="EMBL/GenBank/DDBJ databases">
        <title>Genome sequence of Clostridium beijerinckii strain 59B.</title>
        <authorList>
            <person name="Little G.T."/>
            <person name="Minton N.P."/>
        </authorList>
    </citation>
    <scope>NUCLEOTIDE SEQUENCE [LARGE SCALE GENOMIC DNA]</scope>
    <source>
        <strain evidence="4">59B</strain>
    </source>
</reference>
<evidence type="ECO:0000313" key="2">
    <source>
        <dbReference type="EMBL" id="AJH00022.1"/>
    </source>
</evidence>
<dbReference type="GO" id="GO:0043709">
    <property type="term" value="P:cell adhesion involved in single-species biofilm formation"/>
    <property type="evidence" value="ECO:0007669"/>
    <property type="project" value="TreeGrafter"/>
</dbReference>
<proteinExistence type="predicted"/>
<dbReference type="NCBIfam" id="TIGR00254">
    <property type="entry name" value="GGDEF"/>
    <property type="match status" value="1"/>
</dbReference>
<name>A0A0B5QP20_CLOBE</name>
<dbReference type="Proteomes" id="UP000031866">
    <property type="component" value="Chromosome"/>
</dbReference>
<dbReference type="AlphaFoldDB" id="A0A0B5QP20"/>
<dbReference type="Proteomes" id="UP000821656">
    <property type="component" value="Unassembled WGS sequence"/>
</dbReference>
<evidence type="ECO:0000313" key="4">
    <source>
        <dbReference type="Proteomes" id="UP000031866"/>
    </source>
</evidence>
<dbReference type="PANTHER" id="PTHR45138:SF9">
    <property type="entry name" value="DIGUANYLATE CYCLASE DGCM-RELATED"/>
    <property type="match status" value="1"/>
</dbReference>
<dbReference type="InterPro" id="IPR043128">
    <property type="entry name" value="Rev_trsase/Diguanyl_cyclase"/>
</dbReference>
<evidence type="ECO:0000259" key="1">
    <source>
        <dbReference type="PROSITE" id="PS50887"/>
    </source>
</evidence>
<dbReference type="SUPFAM" id="SSF55073">
    <property type="entry name" value="Nucleotide cyclase"/>
    <property type="match status" value="1"/>
</dbReference>
<accession>A0A0B5QP20</accession>
<dbReference type="GO" id="GO:0005886">
    <property type="term" value="C:plasma membrane"/>
    <property type="evidence" value="ECO:0007669"/>
    <property type="project" value="TreeGrafter"/>
</dbReference>
<reference evidence="3" key="3">
    <citation type="submission" date="2020-05" db="EMBL/GenBank/DDBJ databases">
        <title>Genomic insights into acetone-butanol-ethanol (ABE) fermentation by sequencing solventogenic clostridia strains.</title>
        <authorList>
            <person name="Brown S."/>
        </authorList>
    </citation>
    <scope>NUCLEOTIDE SEQUENCE</scope>
    <source>
        <strain evidence="3">DJ126</strain>
    </source>
</reference>
<dbReference type="EMBL" id="JABSXK010000001">
    <property type="protein sequence ID" value="NRV11191.1"/>
    <property type="molecule type" value="Genomic_DNA"/>
</dbReference>
<dbReference type="PROSITE" id="PS50887">
    <property type="entry name" value="GGDEF"/>
    <property type="match status" value="1"/>
</dbReference>
<dbReference type="OrthoDB" id="9805474at2"/>
<dbReference type="KEGG" id="cbei:LF65_03465"/>
<dbReference type="EMBL" id="CP010086">
    <property type="protein sequence ID" value="AJH00022.1"/>
    <property type="molecule type" value="Genomic_DNA"/>
</dbReference>
<dbReference type="STRING" id="1520.LF65_03465"/>
<sequence length="372" mass="43012">MEVIDQVKERLSIFKKLYDVIRIVDPINKKAALVKDNELQGLNGTCYLLWKKHTFCENCISMRAYNNNDTFVKIEYDKEKIVLITATPVELNGRIYIVEILKDITNIGSVFHKMTEDSDFVEELIISMNEKVIKDELTGLYNRRYINERLPVDINYMKISKMPLSIIMADIDFFKKVNDQYGHIIGDKILIDFSDLILKSVRGKSDWVGRFGGEEFIIILNYTEAKNAYKVAEKIRKVLENTSFNYDGIEIKITASFGVYEASDEDVNIYDLLSKVDKNLYKAKASGRNRTIVNQESMYEFDSANIKEKTIKLSELNQNISAVREILNEVCCTLDGNVDIDNGLTISQHLDDLIVEYMKELNNHKEGYNHER</sequence>
<dbReference type="CDD" id="cd01949">
    <property type="entry name" value="GGDEF"/>
    <property type="match status" value="1"/>
</dbReference>
<evidence type="ECO:0000313" key="3">
    <source>
        <dbReference type="EMBL" id="NRV11191.1"/>
    </source>
</evidence>
<dbReference type="InterPro" id="IPR050469">
    <property type="entry name" value="Diguanylate_Cyclase"/>
</dbReference>
<dbReference type="Gene3D" id="3.30.70.270">
    <property type="match status" value="1"/>
</dbReference>
<feature type="domain" description="GGDEF" evidence="1">
    <location>
        <begin position="162"/>
        <end position="296"/>
    </location>
</feature>
<dbReference type="Pfam" id="PF00990">
    <property type="entry name" value="GGDEF"/>
    <property type="match status" value="1"/>
</dbReference>
<organism evidence="2 4">
    <name type="scientific">Clostridium beijerinckii</name>
    <name type="common">Clostridium MP</name>
    <dbReference type="NCBI Taxonomy" id="1520"/>
    <lineage>
        <taxon>Bacteria</taxon>
        <taxon>Bacillati</taxon>
        <taxon>Bacillota</taxon>
        <taxon>Clostridia</taxon>
        <taxon>Eubacteriales</taxon>
        <taxon>Clostridiaceae</taxon>
        <taxon>Clostridium</taxon>
    </lineage>
</organism>
<dbReference type="FunFam" id="3.30.70.270:FF:000001">
    <property type="entry name" value="Diguanylate cyclase domain protein"/>
    <property type="match status" value="1"/>
</dbReference>
<dbReference type="PANTHER" id="PTHR45138">
    <property type="entry name" value="REGULATORY COMPONENTS OF SENSORY TRANSDUCTION SYSTEM"/>
    <property type="match status" value="1"/>
</dbReference>
<dbReference type="SMART" id="SM00267">
    <property type="entry name" value="GGDEF"/>
    <property type="match status" value="1"/>
</dbReference>